<accession>A0A8J7VXB7</accession>
<gene>
    <name evidence="4" type="ORF">KB893_016475</name>
    <name evidence="3" type="ORF">KB893_14025</name>
</gene>
<dbReference type="EMBL" id="JAGQFT020000013">
    <property type="protein sequence ID" value="MBS7458738.1"/>
    <property type="molecule type" value="Genomic_DNA"/>
</dbReference>
<reference evidence="3" key="2">
    <citation type="submission" date="2021-04" db="EMBL/GenBank/DDBJ databases">
        <authorList>
            <person name="Karlyshev A.V."/>
        </authorList>
    </citation>
    <scope>NUCLEOTIDE SEQUENCE</scope>
    <source>
        <strain evidence="3">LMG 29479</strain>
    </source>
</reference>
<comment type="caution">
    <text evidence="3">The sequence shown here is derived from an EMBL/GenBank/DDBJ whole genome shotgun (WGS) entry which is preliminary data.</text>
</comment>
<keyword evidence="5" id="KW-1185">Reference proteome</keyword>
<evidence type="ECO:0000313" key="4">
    <source>
        <dbReference type="EMBL" id="MBS7458738.1"/>
    </source>
</evidence>
<evidence type="ECO:0000259" key="2">
    <source>
        <dbReference type="Pfam" id="PF18917"/>
    </source>
</evidence>
<feature type="domain" description="LiaI-LiaF-like transmembrane region" evidence="2">
    <location>
        <begin position="6"/>
        <end position="49"/>
    </location>
</feature>
<dbReference type="RefSeq" id="WP_211927525.1">
    <property type="nucleotide sequence ID" value="NZ_JAGQFT020000013.1"/>
</dbReference>
<evidence type="ECO:0000313" key="5">
    <source>
        <dbReference type="Proteomes" id="UP000675747"/>
    </source>
</evidence>
<evidence type="ECO:0000313" key="3">
    <source>
        <dbReference type="EMBL" id="MBR0563623.1"/>
    </source>
</evidence>
<name>A0A8J7VXB7_9GAMM</name>
<dbReference type="InterPro" id="IPR043726">
    <property type="entry name" value="LiaI-LiaF-like_TM1"/>
</dbReference>
<keyword evidence="1" id="KW-1133">Transmembrane helix</keyword>
<sequence>MKFSATAVVLIVLGVVLLMNNLGLADFDLGRLIVRWWPAILIVLGISMLFRRGGPR</sequence>
<organism evidence="3">
    <name type="scientific">Coralloluteibacterium stylophorae</name>
    <dbReference type="NCBI Taxonomy" id="1776034"/>
    <lineage>
        <taxon>Bacteria</taxon>
        <taxon>Pseudomonadati</taxon>
        <taxon>Pseudomonadota</taxon>
        <taxon>Gammaproteobacteria</taxon>
        <taxon>Lysobacterales</taxon>
        <taxon>Lysobacteraceae</taxon>
        <taxon>Coralloluteibacterium</taxon>
    </lineage>
</organism>
<proteinExistence type="predicted"/>
<keyword evidence="1" id="KW-0812">Transmembrane</keyword>
<dbReference type="AlphaFoldDB" id="A0A8J7VXB7"/>
<protein>
    <recommendedName>
        <fullName evidence="2">LiaI-LiaF-like transmembrane region domain-containing protein</fullName>
    </recommendedName>
</protein>
<keyword evidence="1" id="KW-0472">Membrane</keyword>
<dbReference type="Proteomes" id="UP000675747">
    <property type="component" value="Unassembled WGS sequence"/>
</dbReference>
<dbReference type="Pfam" id="PF18917">
    <property type="entry name" value="LiaI-LiaF-like_TM1"/>
    <property type="match status" value="1"/>
</dbReference>
<dbReference type="EMBL" id="JAGQFT010000155">
    <property type="protein sequence ID" value="MBR0563623.1"/>
    <property type="molecule type" value="Genomic_DNA"/>
</dbReference>
<evidence type="ECO:0000256" key="1">
    <source>
        <dbReference type="SAM" id="Phobius"/>
    </source>
</evidence>
<feature type="transmembrane region" description="Helical" evidence="1">
    <location>
        <begin position="35"/>
        <end position="51"/>
    </location>
</feature>
<reference evidence="4 5" key="1">
    <citation type="journal article" date="2021" name="Microbiol. Resour. Announc.">
        <title>Draft Genome Sequence of Coralloluteibacterium stylophorae LMG 29479T.</title>
        <authorList>
            <person name="Karlyshev A.V."/>
            <person name="Kudryashova E.B."/>
            <person name="Ariskina E.V."/>
            <person name="Conroy A.P."/>
            <person name="Abidueva E.Y."/>
        </authorList>
    </citation>
    <scope>NUCLEOTIDE SEQUENCE [LARGE SCALE GENOMIC DNA]</scope>
    <source>
        <strain evidence="4 5">LMG 29479</strain>
    </source>
</reference>